<reference evidence="2 3" key="1">
    <citation type="journal article" date="2019" name="Commun. Biol.">
        <title>The bagworm genome reveals a unique fibroin gene that provides high tensile strength.</title>
        <authorList>
            <person name="Kono N."/>
            <person name="Nakamura H."/>
            <person name="Ohtoshi R."/>
            <person name="Tomita M."/>
            <person name="Numata K."/>
            <person name="Arakawa K."/>
        </authorList>
    </citation>
    <scope>NUCLEOTIDE SEQUENCE [LARGE SCALE GENOMIC DNA]</scope>
</reference>
<proteinExistence type="predicted"/>
<keyword evidence="1" id="KW-0732">Signal</keyword>
<sequence>MFQINFPCWFIAFFAAAYCELATYCVGAGSDAAGGGGTGGVGDNGTKDVRTATTSPILCGPIPDSLHDALVQTAATSQRRVLMPAACNSVSSKSIMGLHVRMQLNNGHAALGLGDLQLVPSGVISKCPISKTPTQVSITAWLFDTSYWCGFQEKITQNRAFLGGAGTPEHTELELLDTQSFDFWCSKFSCIASHAGWTDAVGWLDPQKIGEFFTRWAATRPQWTRAVERVRSTCLGGRLPPQGTYLDCPAYDIFYCALAVLYKNAEASAWRTGTQCEQARAFVMACPICPSECFAPTIPINSCNLCKNV</sequence>
<comment type="caution">
    <text evidence="2">The sequence shown here is derived from an EMBL/GenBank/DDBJ whole genome shotgun (WGS) entry which is preliminary data.</text>
</comment>
<dbReference type="Proteomes" id="UP000299102">
    <property type="component" value="Unassembled WGS sequence"/>
</dbReference>
<accession>A0A4C1VMQ4</accession>
<protein>
    <submittedName>
        <fullName evidence="2">Uncharacterized protein</fullName>
    </submittedName>
</protein>
<dbReference type="AlphaFoldDB" id="A0A4C1VMQ4"/>
<feature type="signal peptide" evidence="1">
    <location>
        <begin position="1"/>
        <end position="19"/>
    </location>
</feature>
<dbReference type="OrthoDB" id="7410140at2759"/>
<gene>
    <name evidence="2" type="ORF">EVAR_25516_1</name>
</gene>
<name>A0A4C1VMQ4_EUMVA</name>
<keyword evidence="3" id="KW-1185">Reference proteome</keyword>
<dbReference type="EMBL" id="BGZK01000369">
    <property type="protein sequence ID" value="GBP39692.1"/>
    <property type="molecule type" value="Genomic_DNA"/>
</dbReference>
<feature type="chain" id="PRO_5020033627" evidence="1">
    <location>
        <begin position="20"/>
        <end position="309"/>
    </location>
</feature>
<evidence type="ECO:0000256" key="1">
    <source>
        <dbReference type="SAM" id="SignalP"/>
    </source>
</evidence>
<organism evidence="2 3">
    <name type="scientific">Eumeta variegata</name>
    <name type="common">Bagworm moth</name>
    <name type="synonym">Eumeta japonica</name>
    <dbReference type="NCBI Taxonomy" id="151549"/>
    <lineage>
        <taxon>Eukaryota</taxon>
        <taxon>Metazoa</taxon>
        <taxon>Ecdysozoa</taxon>
        <taxon>Arthropoda</taxon>
        <taxon>Hexapoda</taxon>
        <taxon>Insecta</taxon>
        <taxon>Pterygota</taxon>
        <taxon>Neoptera</taxon>
        <taxon>Endopterygota</taxon>
        <taxon>Lepidoptera</taxon>
        <taxon>Glossata</taxon>
        <taxon>Ditrysia</taxon>
        <taxon>Tineoidea</taxon>
        <taxon>Psychidae</taxon>
        <taxon>Oiketicinae</taxon>
        <taxon>Eumeta</taxon>
    </lineage>
</organism>
<evidence type="ECO:0000313" key="2">
    <source>
        <dbReference type="EMBL" id="GBP39692.1"/>
    </source>
</evidence>
<evidence type="ECO:0000313" key="3">
    <source>
        <dbReference type="Proteomes" id="UP000299102"/>
    </source>
</evidence>